<dbReference type="InterPro" id="IPR001296">
    <property type="entry name" value="Glyco_trans_1"/>
</dbReference>
<comment type="caution">
    <text evidence="5">The sequence shown here is derived from an EMBL/GenBank/DDBJ whole genome shotgun (WGS) entry which is preliminary data.</text>
</comment>
<evidence type="ECO:0000313" key="6">
    <source>
        <dbReference type="Proteomes" id="UP000291101"/>
    </source>
</evidence>
<name>A0A4V1RQ40_9ACTN</name>
<feature type="domain" description="Glycosyl transferase family 1" evidence="3">
    <location>
        <begin position="219"/>
        <end position="375"/>
    </location>
</feature>
<evidence type="ECO:0000256" key="2">
    <source>
        <dbReference type="ARBA" id="ARBA00022679"/>
    </source>
</evidence>
<dbReference type="PANTHER" id="PTHR45947:SF3">
    <property type="entry name" value="SULFOQUINOVOSYL TRANSFERASE SQD2"/>
    <property type="match status" value="1"/>
</dbReference>
<dbReference type="InterPro" id="IPR028098">
    <property type="entry name" value="Glyco_trans_4-like_N"/>
</dbReference>
<proteinExistence type="predicted"/>
<dbReference type="Pfam" id="PF13579">
    <property type="entry name" value="Glyco_trans_4_4"/>
    <property type="match status" value="1"/>
</dbReference>
<accession>A0A4V1RQ40</accession>
<dbReference type="PANTHER" id="PTHR45947">
    <property type="entry name" value="SULFOQUINOVOSYL TRANSFERASE SQD2"/>
    <property type="match status" value="1"/>
</dbReference>
<feature type="domain" description="Glycosyltransferase subfamily 4-like N-terminal" evidence="4">
    <location>
        <begin position="15"/>
        <end position="203"/>
    </location>
</feature>
<protein>
    <submittedName>
        <fullName evidence="5">Glycosyltransferase WbuB</fullName>
    </submittedName>
</protein>
<keyword evidence="2 5" id="KW-0808">Transferase</keyword>
<dbReference type="GO" id="GO:1901137">
    <property type="term" value="P:carbohydrate derivative biosynthetic process"/>
    <property type="evidence" value="ECO:0007669"/>
    <property type="project" value="UniProtKB-ARBA"/>
</dbReference>
<dbReference type="SUPFAM" id="SSF53756">
    <property type="entry name" value="UDP-Glycosyltransferase/glycogen phosphorylase"/>
    <property type="match status" value="1"/>
</dbReference>
<dbReference type="Proteomes" id="UP000291101">
    <property type="component" value="Unassembled WGS sequence"/>
</dbReference>
<evidence type="ECO:0000256" key="1">
    <source>
        <dbReference type="ARBA" id="ARBA00022676"/>
    </source>
</evidence>
<organism evidence="5 6">
    <name type="scientific">Nocardioides zhouii</name>
    <dbReference type="NCBI Taxonomy" id="1168729"/>
    <lineage>
        <taxon>Bacteria</taxon>
        <taxon>Bacillati</taxon>
        <taxon>Actinomycetota</taxon>
        <taxon>Actinomycetes</taxon>
        <taxon>Propionibacteriales</taxon>
        <taxon>Nocardioidaceae</taxon>
        <taxon>Nocardioides</taxon>
    </lineage>
</organism>
<evidence type="ECO:0000313" key="5">
    <source>
        <dbReference type="EMBL" id="RYC11527.1"/>
    </source>
</evidence>
<dbReference type="Pfam" id="PF00534">
    <property type="entry name" value="Glycos_transf_1"/>
    <property type="match status" value="1"/>
</dbReference>
<reference evidence="5 6" key="1">
    <citation type="submission" date="2019-01" db="EMBL/GenBank/DDBJ databases">
        <title>Novel species of Nocardioides.</title>
        <authorList>
            <person name="Liu Q."/>
            <person name="X Y.-H."/>
        </authorList>
    </citation>
    <scope>NUCLEOTIDE SEQUENCE [LARGE SCALE GENOMIC DNA]</scope>
    <source>
        <strain evidence="5 6">HLT2-9</strain>
    </source>
</reference>
<dbReference type="EMBL" id="SDWV01000007">
    <property type="protein sequence ID" value="RYC11527.1"/>
    <property type="molecule type" value="Genomic_DNA"/>
</dbReference>
<dbReference type="Gene3D" id="3.40.50.2000">
    <property type="entry name" value="Glycogen Phosphorylase B"/>
    <property type="match status" value="2"/>
</dbReference>
<keyword evidence="6" id="KW-1185">Reference proteome</keyword>
<dbReference type="OrthoDB" id="9808602at2"/>
<evidence type="ECO:0000259" key="4">
    <source>
        <dbReference type="Pfam" id="PF13579"/>
    </source>
</evidence>
<gene>
    <name evidence="5" type="ORF">EUA94_09200</name>
</gene>
<dbReference type="InterPro" id="IPR050194">
    <property type="entry name" value="Glycosyltransferase_grp1"/>
</dbReference>
<keyword evidence="1" id="KW-0328">Glycosyltransferase</keyword>
<dbReference type="CDD" id="cd03794">
    <property type="entry name" value="GT4_WbuB-like"/>
    <property type="match status" value="1"/>
</dbReference>
<sequence>MRIAFLTQWFDPETGSAAIPGAIARALKDRGHDVTVITGYPNYPTGRLHDGYRVKLLQRERLRGLRVFRVPLYPSHDSSPVRRALNFLSFMASASSLGALIARRSPVTLVYSTSVTVGMAGWVLRRVLRKPFVLLVQDLWPDTVIATGMVPDRLARPAELIIGAFCQRIYAAASVILVISPGLKDLLVDRGIPEEKIRVVYNWVDEDMFRPVEPPARDGSTFDVMYAGNLGDVQGLDVALRAMALLDDLPHVRLRFIGDGVARLKLEELVAQLGMGNRVLFEGSRPVEEMSATMASADVQLVCLKDIPLFRVTMPSKIQGILASGQPMLVSAPGDAAVLAERSGAGIAVPAGDVEALAAAIRRCARMPKAELRAMGHRGYEFYERELSAKVGVRTMEEALLDAARGVGR</sequence>
<evidence type="ECO:0000259" key="3">
    <source>
        <dbReference type="Pfam" id="PF00534"/>
    </source>
</evidence>
<dbReference type="GO" id="GO:0016758">
    <property type="term" value="F:hexosyltransferase activity"/>
    <property type="evidence" value="ECO:0007669"/>
    <property type="project" value="TreeGrafter"/>
</dbReference>
<dbReference type="RefSeq" id="WP_129426567.1">
    <property type="nucleotide sequence ID" value="NZ_SDWV01000007.1"/>
</dbReference>
<dbReference type="AlphaFoldDB" id="A0A4V1RQ40"/>